<evidence type="ECO:0000313" key="2">
    <source>
        <dbReference type="EMBL" id="HIX01934.1"/>
    </source>
</evidence>
<accession>A0A9D1UX34</accession>
<name>A0A9D1UX34_9LACO</name>
<feature type="transmembrane region" description="Helical" evidence="1">
    <location>
        <begin position="225"/>
        <end position="244"/>
    </location>
</feature>
<dbReference type="AlphaFoldDB" id="A0A9D1UX34"/>
<evidence type="ECO:0000313" key="3">
    <source>
        <dbReference type="Proteomes" id="UP000823963"/>
    </source>
</evidence>
<gene>
    <name evidence="2" type="ORF">H9861_04180</name>
</gene>
<feature type="transmembrane region" description="Helical" evidence="1">
    <location>
        <begin position="12"/>
        <end position="30"/>
    </location>
</feature>
<sequence>MEKQNQGKMLKKFWLTLLFWLIGIFILHLISRLFQIKISAVDMLISNLIVIGLILLINWLYTKEKIYFKWFGMRRIGWLWLFMPVYIVAINVMFKTIPSETSLRISLDPMFWLFYTLSTSSIPVVTFFGVLLPAMLHEWKTENVVTKSVVACSALYSVFQIFLLNDLYGGVLETIYQLVAAFSLGLVCALLYLRSVNIIVPLFFSFIEAFFAVILTHIAPLFGSGIVNILFFILFAFLVIKVILKPSAIQQIQNDFEVK</sequence>
<feature type="transmembrane region" description="Helical" evidence="1">
    <location>
        <begin position="36"/>
        <end position="57"/>
    </location>
</feature>
<organism evidence="2 3">
    <name type="scientific">Candidatus Ligilactobacillus excrementigallinarum</name>
    <dbReference type="NCBI Taxonomy" id="2838641"/>
    <lineage>
        <taxon>Bacteria</taxon>
        <taxon>Bacillati</taxon>
        <taxon>Bacillota</taxon>
        <taxon>Bacilli</taxon>
        <taxon>Lactobacillales</taxon>
        <taxon>Lactobacillaceae</taxon>
        <taxon>Ligilactobacillus</taxon>
    </lineage>
</organism>
<feature type="transmembrane region" description="Helical" evidence="1">
    <location>
        <begin position="144"/>
        <end position="163"/>
    </location>
</feature>
<dbReference type="Proteomes" id="UP000823963">
    <property type="component" value="Unassembled WGS sequence"/>
</dbReference>
<feature type="transmembrane region" description="Helical" evidence="1">
    <location>
        <begin position="175"/>
        <end position="193"/>
    </location>
</feature>
<evidence type="ECO:0000256" key="1">
    <source>
        <dbReference type="SAM" id="Phobius"/>
    </source>
</evidence>
<dbReference type="EMBL" id="DXFP01000036">
    <property type="protein sequence ID" value="HIX01934.1"/>
    <property type="molecule type" value="Genomic_DNA"/>
</dbReference>
<feature type="transmembrane region" description="Helical" evidence="1">
    <location>
        <begin position="110"/>
        <end position="132"/>
    </location>
</feature>
<keyword evidence="1" id="KW-1133">Transmembrane helix</keyword>
<keyword evidence="1" id="KW-0812">Transmembrane</keyword>
<reference evidence="2" key="1">
    <citation type="journal article" date="2021" name="PeerJ">
        <title>Extensive microbial diversity within the chicken gut microbiome revealed by metagenomics and culture.</title>
        <authorList>
            <person name="Gilroy R."/>
            <person name="Ravi A."/>
            <person name="Getino M."/>
            <person name="Pursley I."/>
            <person name="Horton D.L."/>
            <person name="Alikhan N.F."/>
            <person name="Baker D."/>
            <person name="Gharbi K."/>
            <person name="Hall N."/>
            <person name="Watson M."/>
            <person name="Adriaenssens E.M."/>
            <person name="Foster-Nyarko E."/>
            <person name="Jarju S."/>
            <person name="Secka A."/>
            <person name="Antonio M."/>
            <person name="Oren A."/>
            <person name="Chaudhuri R.R."/>
            <person name="La Ragione R."/>
            <person name="Hildebrand F."/>
            <person name="Pallen M.J."/>
        </authorList>
    </citation>
    <scope>NUCLEOTIDE SEQUENCE</scope>
    <source>
        <strain evidence="2">6627</strain>
    </source>
</reference>
<comment type="caution">
    <text evidence="2">The sequence shown here is derived from an EMBL/GenBank/DDBJ whole genome shotgun (WGS) entry which is preliminary data.</text>
</comment>
<proteinExistence type="predicted"/>
<protein>
    <submittedName>
        <fullName evidence="2">Uncharacterized protein</fullName>
    </submittedName>
</protein>
<reference evidence="2" key="2">
    <citation type="submission" date="2021-04" db="EMBL/GenBank/DDBJ databases">
        <authorList>
            <person name="Gilroy R."/>
        </authorList>
    </citation>
    <scope>NUCLEOTIDE SEQUENCE</scope>
    <source>
        <strain evidence="2">6627</strain>
    </source>
</reference>
<keyword evidence="1" id="KW-0472">Membrane</keyword>
<feature type="transmembrane region" description="Helical" evidence="1">
    <location>
        <begin position="78"/>
        <end position="98"/>
    </location>
</feature>
<feature type="transmembrane region" description="Helical" evidence="1">
    <location>
        <begin position="200"/>
        <end position="219"/>
    </location>
</feature>